<dbReference type="RefSeq" id="WP_281461954.1">
    <property type="nucleotide sequence ID" value="NZ_JASBAN010000001.1"/>
</dbReference>
<feature type="transmembrane region" description="Helical" evidence="6">
    <location>
        <begin position="335"/>
        <end position="359"/>
    </location>
</feature>
<dbReference type="Pfam" id="PF11412">
    <property type="entry name" value="DsbD_N"/>
    <property type="match status" value="1"/>
</dbReference>
<feature type="transmembrane region" description="Helical" evidence="6">
    <location>
        <begin position="444"/>
        <end position="468"/>
    </location>
</feature>
<keyword evidence="10" id="KW-1185">Reference proteome</keyword>
<gene>
    <name evidence="9" type="ORF">QJV33_03130</name>
</gene>
<dbReference type="InterPro" id="IPR003834">
    <property type="entry name" value="Cyt_c_assmbl_TM_dom"/>
</dbReference>
<dbReference type="EMBL" id="JASBAN010000001">
    <property type="protein sequence ID" value="MDI2112289.1"/>
    <property type="molecule type" value="Genomic_DNA"/>
</dbReference>
<sequence>MRAWLLFFLLVIGLITLSPYSILAKETNAVINKHDQTTILSDSDTYDGRKELTLGLRIKLDPKWHTYWINPGDAGEPASVFVTVNDDPKAQEGKIEWPSPEPLSENGLMSYIYKGDVILPFKMSVPQDQMNKSLKLKLKARWLVCADVCIPEEGEFALELPQGKASESKEAVLIQQALSQKPQPSPWDVHITPIGELWIQNGKINPLHMTHAWFMPEKSGMIDQVAPQTVMIKPGLLTLGLKPLHQLDASKPLGGILAIQDEHQKIKHFSVQASVASLPTSAKQPTGLFILIGSAFLGGILLNLMPCVFPVIAMKLLSLSRIGQDHITMRYKSSFAYTAGILCSFVAMALAFVGLRWIGSQFGWGFQFQSVGFVVLLCWLLFVIALNFLGVFNVQLSLNSVSLNNKTIGYISDFFTGLLAVLVATPCTAPFMGIAIAGALNAPLWISILIFIGMGLGLALPYVLFACIPSFARILPRPGLWMDILKQFLAFPLLLSCLWLAWVVYQHQQPMSFLILLTGFVGLGFIAWGIGLIQQLYMQGTYRIFRNFIGVLILLIIGLLGGGFYFFVHDDPTLSIASIKEDAIPFSEQKLEELRREHKPVFINMTASWCLTCMVNDKVALSSEKVQKAFKNHHITYMVGDWTQYDKSIGDFLKAHGREGVPLYIYYPAEGKPKILPQILTPQIVIDYLFDPKR</sequence>
<feature type="transmembrane region" description="Helical" evidence="6">
    <location>
        <begin position="371"/>
        <end position="394"/>
    </location>
</feature>
<dbReference type="SUPFAM" id="SSF52833">
    <property type="entry name" value="Thioredoxin-like"/>
    <property type="match status" value="1"/>
</dbReference>
<accession>A0ABT6Q669</accession>
<feature type="transmembrane region" description="Helical" evidence="6">
    <location>
        <begin position="414"/>
        <end position="438"/>
    </location>
</feature>
<feature type="transmembrane region" description="Helical" evidence="6">
    <location>
        <begin position="288"/>
        <end position="314"/>
    </location>
</feature>
<reference evidence="9" key="1">
    <citation type="submission" date="2023-05" db="EMBL/GenBank/DDBJ databases">
        <title>Whole genome sequence of Commensalibacter sp.</title>
        <authorList>
            <person name="Charoenyingcharoen P."/>
            <person name="Yukphan P."/>
        </authorList>
    </citation>
    <scope>NUCLEOTIDE SEQUENCE</scope>
    <source>
        <strain evidence="9">TBRC 10068</strain>
    </source>
</reference>
<organism evidence="9 10">
    <name type="scientific">Commensalibacter nepenthis</name>
    <dbReference type="NCBI Taxonomy" id="3043872"/>
    <lineage>
        <taxon>Bacteria</taxon>
        <taxon>Pseudomonadati</taxon>
        <taxon>Pseudomonadota</taxon>
        <taxon>Alphaproteobacteria</taxon>
        <taxon>Acetobacterales</taxon>
        <taxon>Acetobacteraceae</taxon>
    </lineage>
</organism>
<dbReference type="InterPro" id="IPR028250">
    <property type="entry name" value="DsbDN"/>
</dbReference>
<keyword evidence="5 6" id="KW-0472">Membrane</keyword>
<dbReference type="PANTHER" id="PTHR32234">
    <property type="entry name" value="THIOL:DISULFIDE INTERCHANGE PROTEIN DSBD"/>
    <property type="match status" value="1"/>
</dbReference>
<dbReference type="Proteomes" id="UP001431775">
    <property type="component" value="Unassembled WGS sequence"/>
</dbReference>
<evidence type="ECO:0000259" key="7">
    <source>
        <dbReference type="Pfam" id="PF02683"/>
    </source>
</evidence>
<dbReference type="CDD" id="cd02953">
    <property type="entry name" value="DsbDgamma"/>
    <property type="match status" value="1"/>
</dbReference>
<evidence type="ECO:0000256" key="2">
    <source>
        <dbReference type="ARBA" id="ARBA00022692"/>
    </source>
</evidence>
<dbReference type="Gene3D" id="3.40.30.10">
    <property type="entry name" value="Glutaredoxin"/>
    <property type="match status" value="1"/>
</dbReference>
<evidence type="ECO:0000256" key="6">
    <source>
        <dbReference type="SAM" id="Phobius"/>
    </source>
</evidence>
<evidence type="ECO:0000256" key="5">
    <source>
        <dbReference type="ARBA" id="ARBA00023136"/>
    </source>
</evidence>
<protein>
    <submittedName>
        <fullName evidence="9">Protein-disulfide reductase DsbD family protein</fullName>
    </submittedName>
</protein>
<name>A0ABT6Q669_9PROT</name>
<evidence type="ECO:0000313" key="9">
    <source>
        <dbReference type="EMBL" id="MDI2112289.1"/>
    </source>
</evidence>
<dbReference type="PANTHER" id="PTHR32234:SF3">
    <property type="entry name" value="SUPPRESSION OF COPPER SENSITIVITY PROTEIN"/>
    <property type="match status" value="1"/>
</dbReference>
<dbReference type="Pfam" id="PF02683">
    <property type="entry name" value="DsbD_TM"/>
    <property type="match status" value="1"/>
</dbReference>
<comment type="caution">
    <text evidence="9">The sequence shown here is derived from an EMBL/GenBank/DDBJ whole genome shotgun (WGS) entry which is preliminary data.</text>
</comment>
<proteinExistence type="predicted"/>
<feature type="transmembrane region" description="Helical" evidence="6">
    <location>
        <begin position="545"/>
        <end position="568"/>
    </location>
</feature>
<keyword evidence="2 6" id="KW-0812">Transmembrane</keyword>
<keyword evidence="3" id="KW-0201">Cytochrome c-type biogenesis</keyword>
<evidence type="ECO:0000256" key="4">
    <source>
        <dbReference type="ARBA" id="ARBA00022989"/>
    </source>
</evidence>
<keyword evidence="4 6" id="KW-1133">Transmembrane helix</keyword>
<dbReference type="Pfam" id="PF13899">
    <property type="entry name" value="Thioredoxin_7"/>
    <property type="match status" value="1"/>
</dbReference>
<dbReference type="InterPro" id="IPR036249">
    <property type="entry name" value="Thioredoxin-like_sf"/>
</dbReference>
<feature type="domain" description="Cytochrome C biogenesis protein transmembrane" evidence="7">
    <location>
        <begin position="291"/>
        <end position="501"/>
    </location>
</feature>
<comment type="subcellular location">
    <subcellularLocation>
        <location evidence="1">Membrane</location>
        <topology evidence="1">Multi-pass membrane protein</topology>
    </subcellularLocation>
</comment>
<evidence type="ECO:0000256" key="3">
    <source>
        <dbReference type="ARBA" id="ARBA00022748"/>
    </source>
</evidence>
<feature type="domain" description="Thiol:disulfide interchange protein DsbD N-terminal" evidence="8">
    <location>
        <begin position="50"/>
        <end position="158"/>
    </location>
</feature>
<evidence type="ECO:0000313" key="10">
    <source>
        <dbReference type="Proteomes" id="UP001431775"/>
    </source>
</evidence>
<dbReference type="InterPro" id="IPR035671">
    <property type="entry name" value="DsbD_gamma"/>
</dbReference>
<feature type="transmembrane region" description="Helical" evidence="6">
    <location>
        <begin position="511"/>
        <end position="533"/>
    </location>
</feature>
<feature type="transmembrane region" description="Helical" evidence="6">
    <location>
        <begin position="488"/>
        <end position="505"/>
    </location>
</feature>
<evidence type="ECO:0000256" key="1">
    <source>
        <dbReference type="ARBA" id="ARBA00004141"/>
    </source>
</evidence>
<evidence type="ECO:0000259" key="8">
    <source>
        <dbReference type="Pfam" id="PF11412"/>
    </source>
</evidence>